<dbReference type="InterPro" id="IPR009049">
    <property type="entry name" value="Argininosuccinate_lyase"/>
</dbReference>
<keyword evidence="4 6" id="KW-0456">Lyase</keyword>
<dbReference type="Gene3D" id="1.10.40.30">
    <property type="entry name" value="Fumarase/aspartase (C-terminal domain)"/>
    <property type="match status" value="1"/>
</dbReference>
<evidence type="ECO:0000313" key="7">
    <source>
        <dbReference type="Proteomes" id="UP000366051"/>
    </source>
</evidence>
<evidence type="ECO:0000256" key="2">
    <source>
        <dbReference type="ARBA" id="ARBA00022571"/>
    </source>
</evidence>
<organism evidence="6 7">
    <name type="scientific">Heliorestis convoluta</name>
    <dbReference type="NCBI Taxonomy" id="356322"/>
    <lineage>
        <taxon>Bacteria</taxon>
        <taxon>Bacillati</taxon>
        <taxon>Bacillota</taxon>
        <taxon>Clostridia</taxon>
        <taxon>Eubacteriales</taxon>
        <taxon>Heliobacteriaceae</taxon>
        <taxon>Heliorestis</taxon>
    </lineage>
</organism>
<dbReference type="SUPFAM" id="SSF48557">
    <property type="entry name" value="L-aspartase-like"/>
    <property type="match status" value="1"/>
</dbReference>
<dbReference type="InterPro" id="IPR029419">
    <property type="entry name" value="Arg_succ_lyase_C"/>
</dbReference>
<feature type="domain" description="Argininosuccinate lyase C-terminal" evidence="5">
    <location>
        <begin position="2"/>
        <end position="58"/>
    </location>
</feature>
<name>A0A5Q2N3Q8_9FIRM</name>
<dbReference type="Pfam" id="PF14698">
    <property type="entry name" value="ASL_C2"/>
    <property type="match status" value="1"/>
</dbReference>
<proteinExistence type="predicted"/>
<dbReference type="FunFam" id="1.10.40.30:FF:000001">
    <property type="entry name" value="Argininosuccinate lyase"/>
    <property type="match status" value="1"/>
</dbReference>
<dbReference type="Proteomes" id="UP000366051">
    <property type="component" value="Chromosome"/>
</dbReference>
<evidence type="ECO:0000313" key="6">
    <source>
        <dbReference type="EMBL" id="QGG48519.1"/>
    </source>
</evidence>
<dbReference type="Gene3D" id="1.20.200.10">
    <property type="entry name" value="Fumarase/aspartase (Central domain)"/>
    <property type="match status" value="1"/>
</dbReference>
<dbReference type="PANTHER" id="PTHR43814:SF1">
    <property type="entry name" value="ARGININOSUCCINATE LYASE"/>
    <property type="match status" value="1"/>
</dbReference>
<dbReference type="KEGG" id="hcv:FTV88_2421"/>
<evidence type="ECO:0000256" key="4">
    <source>
        <dbReference type="ARBA" id="ARBA00023239"/>
    </source>
</evidence>
<keyword evidence="2" id="KW-0055">Arginine biosynthesis</keyword>
<gene>
    <name evidence="6" type="primary">argH</name>
    <name evidence="6" type="ORF">FTV88_2421</name>
</gene>
<dbReference type="AlphaFoldDB" id="A0A5Q2N3Q8"/>
<protein>
    <recommendedName>
        <fullName evidence="1">argininosuccinate lyase</fullName>
        <ecNumber evidence="1">4.3.2.1</ecNumber>
    </recommendedName>
</protein>
<dbReference type="GO" id="GO:0005829">
    <property type="term" value="C:cytosol"/>
    <property type="evidence" value="ECO:0007669"/>
    <property type="project" value="TreeGrafter"/>
</dbReference>
<sequence>MKKGLSFREAHEIVGKMVFLCLEKGLSLDELSLEDYQRCSPVFEEDVFEAIDVARCVNDRKVPGGPAVEAVQKAIQSVQQRLNL</sequence>
<evidence type="ECO:0000256" key="1">
    <source>
        <dbReference type="ARBA" id="ARBA00012338"/>
    </source>
</evidence>
<dbReference type="PANTHER" id="PTHR43814">
    <property type="entry name" value="ARGININOSUCCINATE LYASE"/>
    <property type="match status" value="1"/>
</dbReference>
<reference evidence="7" key="1">
    <citation type="submission" date="2019-11" db="EMBL/GenBank/DDBJ databases">
        <title>Genome sequence of Heliorestis convoluta strain HH, an alkaliphilic and minimalistic phototrophic bacterium from a soda lake in Egypt.</title>
        <authorList>
            <person name="Dewey E.D."/>
            <person name="Stokes L.M."/>
            <person name="Burchell B.M."/>
            <person name="Shaffer K.N."/>
            <person name="Huntington A.M."/>
            <person name="Baker J.M."/>
            <person name="Nadendla S."/>
            <person name="Giglio M.G."/>
            <person name="Touchman J.W."/>
            <person name="Blankenship R.E."/>
            <person name="Madigan M.T."/>
            <person name="Sattley W.M."/>
        </authorList>
    </citation>
    <scope>NUCLEOTIDE SEQUENCE [LARGE SCALE GENOMIC DNA]</scope>
    <source>
        <strain evidence="7">HH</strain>
    </source>
</reference>
<evidence type="ECO:0000256" key="3">
    <source>
        <dbReference type="ARBA" id="ARBA00022605"/>
    </source>
</evidence>
<dbReference type="EC" id="4.3.2.1" evidence="1"/>
<keyword evidence="3" id="KW-0028">Amino-acid biosynthesis</keyword>
<dbReference type="GO" id="GO:0042450">
    <property type="term" value="P:L-arginine biosynthetic process via ornithine"/>
    <property type="evidence" value="ECO:0007669"/>
    <property type="project" value="InterPro"/>
</dbReference>
<dbReference type="EMBL" id="CP045875">
    <property type="protein sequence ID" value="QGG48519.1"/>
    <property type="molecule type" value="Genomic_DNA"/>
</dbReference>
<keyword evidence="7" id="KW-1185">Reference proteome</keyword>
<evidence type="ECO:0000259" key="5">
    <source>
        <dbReference type="Pfam" id="PF14698"/>
    </source>
</evidence>
<dbReference type="GO" id="GO:0004056">
    <property type="term" value="F:argininosuccinate lyase activity"/>
    <property type="evidence" value="ECO:0007669"/>
    <property type="project" value="UniProtKB-EC"/>
</dbReference>
<accession>A0A5Q2N3Q8</accession>
<dbReference type="InterPro" id="IPR008948">
    <property type="entry name" value="L-Aspartase-like"/>
</dbReference>